<dbReference type="RefSeq" id="WP_079940728.1">
    <property type="nucleotide sequence ID" value="NZ_CP019655.1"/>
</dbReference>
<reference evidence="3" key="1">
    <citation type="submission" date="2017-02" db="EMBL/GenBank/DDBJ databases">
        <title>Delineation of Paenibacillus larvae strains originating from foulbrood outbreaks.</title>
        <authorList>
            <person name="Beims H."/>
            <person name="Bunk B."/>
            <person name="Sproeer C."/>
            <person name="Mohr K.I."/>
            <person name="Pradella S."/>
            <person name="Guenther G."/>
            <person name="Rohde M."/>
            <person name="von der Ohe W."/>
            <person name="Steinert M."/>
        </authorList>
    </citation>
    <scope>NUCLEOTIDE SEQUENCE [LARGE SCALE GENOMIC DNA]</scope>
    <source>
        <strain evidence="3">Eric_III</strain>
    </source>
</reference>
<feature type="transmembrane region" description="Helical" evidence="1">
    <location>
        <begin position="328"/>
        <end position="351"/>
    </location>
</feature>
<evidence type="ECO:0008006" key="4">
    <source>
        <dbReference type="Google" id="ProtNLM"/>
    </source>
</evidence>
<gene>
    <name evidence="2" type="ORF">ERICIII_02580</name>
</gene>
<dbReference type="AlphaFoldDB" id="A0A2L1UEV0"/>
<dbReference type="Proteomes" id="UP000239833">
    <property type="component" value="Chromosome"/>
</dbReference>
<feature type="transmembrane region" description="Helical" evidence="1">
    <location>
        <begin position="422"/>
        <end position="442"/>
    </location>
</feature>
<feature type="transmembrane region" description="Helical" evidence="1">
    <location>
        <begin position="30"/>
        <end position="52"/>
    </location>
</feature>
<feature type="transmembrane region" description="Helical" evidence="1">
    <location>
        <begin position="371"/>
        <end position="392"/>
    </location>
</feature>
<feature type="transmembrane region" description="Helical" evidence="1">
    <location>
        <begin position="67"/>
        <end position="95"/>
    </location>
</feature>
<protein>
    <recommendedName>
        <fullName evidence="4">ABC-2 type transport system permease protein</fullName>
    </recommendedName>
</protein>
<keyword evidence="1" id="KW-1133">Transmembrane helix</keyword>
<feature type="transmembrane region" description="Helical" evidence="1">
    <location>
        <begin position="495"/>
        <end position="515"/>
    </location>
</feature>
<organism evidence="2 3">
    <name type="scientific">Paenibacillus larvae subsp. larvae</name>
    <dbReference type="NCBI Taxonomy" id="147375"/>
    <lineage>
        <taxon>Bacteria</taxon>
        <taxon>Bacillati</taxon>
        <taxon>Bacillota</taxon>
        <taxon>Bacilli</taxon>
        <taxon>Bacillales</taxon>
        <taxon>Paenibacillaceae</taxon>
        <taxon>Paenibacillus</taxon>
    </lineage>
</organism>
<keyword evidence="1" id="KW-0812">Transmembrane</keyword>
<evidence type="ECO:0000313" key="3">
    <source>
        <dbReference type="Proteomes" id="UP000239833"/>
    </source>
</evidence>
<evidence type="ECO:0000313" key="2">
    <source>
        <dbReference type="EMBL" id="AVF26720.1"/>
    </source>
</evidence>
<dbReference type="InterPro" id="IPR031599">
    <property type="entry name" value="ABC_tran_2"/>
</dbReference>
<evidence type="ECO:0000256" key="1">
    <source>
        <dbReference type="SAM" id="Phobius"/>
    </source>
</evidence>
<dbReference type="GeneID" id="64219245"/>
<feature type="transmembrane region" description="Helical" evidence="1">
    <location>
        <begin position="146"/>
        <end position="174"/>
    </location>
</feature>
<dbReference type="Pfam" id="PF16949">
    <property type="entry name" value="ABC_tran_2"/>
    <property type="match status" value="1"/>
</dbReference>
<feature type="transmembrane region" description="Helical" evidence="1">
    <location>
        <begin position="256"/>
        <end position="277"/>
    </location>
</feature>
<accession>A0A2L1UEV0</accession>
<keyword evidence="1" id="KW-0472">Membrane</keyword>
<name>A0A2L1UEV0_9BACL</name>
<feature type="transmembrane region" description="Helical" evidence="1">
    <location>
        <begin position="448"/>
        <end position="474"/>
    </location>
</feature>
<feature type="transmembrane region" description="Helical" evidence="1">
    <location>
        <begin position="521"/>
        <end position="541"/>
    </location>
</feature>
<feature type="transmembrane region" description="Helical" evidence="1">
    <location>
        <begin position="116"/>
        <end position="140"/>
    </location>
</feature>
<proteinExistence type="predicted"/>
<dbReference type="EMBL" id="CP019655">
    <property type="protein sequence ID" value="AVF26720.1"/>
    <property type="molecule type" value="Genomic_DNA"/>
</dbReference>
<sequence>MRTTWTLFWALFKNSGFFLERKNKKEDLKLLLLVLFIVVGLIPLAYLLFSFISNLHEGLAQLGQQGILLGIGITAGSFIVFIFGIYYVMNVFYFAQDVEVLLPLPLRPWQIVTAKFMLALLYEYLTLALLFGPLLIVYGWKGDVGLFYWPYALIIFLALPIIPLLLASFISMFIMRITNISKHKDFFGKIGGILVVALTLGINLGVRKVFNGNLSQEQLESILQEGSNSFLQLVTRALPTAKYSSLALIESAKVSGLLYLLFNLVITAAIFVCFAYLGEKLYFKGVKGLSESGGKGISLSRKELSSRIRQSSRTFAYMKKELRILYRTPVFFTNCVLQIFIWPVLLFFPVLFQSKDINIHELSLLIQNSNLIAKALGISLAVMMFLTGAMNVSSTSISREGRQWFFNKVMPVRVTDLLKGKIAASMALIATGLVMLLTAAWFVLHPPFWLLLLLFVLGLLSGLFSSLTGISIDLRSPKLNWDNEVKAVKQNWNSFFNMMINLAVAGIFLFLTFTFSFSLTVLVILFATVLTGLIAGTAFLLHKYGDRWFHEIEE</sequence>
<feature type="transmembrane region" description="Helical" evidence="1">
    <location>
        <begin position="186"/>
        <end position="206"/>
    </location>
</feature>